<proteinExistence type="predicted"/>
<dbReference type="AlphaFoldDB" id="A0A0L8VAW5"/>
<dbReference type="STRING" id="1409788.NC99_15860"/>
<keyword evidence="1" id="KW-0472">Membrane</keyword>
<name>A0A0L8VAW5_9BACT</name>
<dbReference type="EMBL" id="LGIA01000094">
    <property type="protein sequence ID" value="KOH45601.1"/>
    <property type="molecule type" value="Genomic_DNA"/>
</dbReference>
<evidence type="ECO:0000256" key="1">
    <source>
        <dbReference type="SAM" id="Phobius"/>
    </source>
</evidence>
<sequence>MESYTLHKVDTRLYVQGFSGVLVFKALYAALTAFLLFVILYISAGTFPAAIISIPLFFGYLHRLSRIQKDPGPEGWQKQQTSRKLPGFILIKKRLHQIHTS</sequence>
<comment type="caution">
    <text evidence="2">The sequence shown here is derived from an EMBL/GenBank/DDBJ whole genome shotgun (WGS) entry which is preliminary data.</text>
</comment>
<feature type="transmembrane region" description="Helical" evidence="1">
    <location>
        <begin position="37"/>
        <end position="61"/>
    </location>
</feature>
<accession>A0A0L8VAW5</accession>
<evidence type="ECO:0008006" key="4">
    <source>
        <dbReference type="Google" id="ProtNLM"/>
    </source>
</evidence>
<dbReference type="RefSeq" id="WP_053181545.1">
    <property type="nucleotide sequence ID" value="NZ_LGIA01000094.1"/>
</dbReference>
<gene>
    <name evidence="2" type="ORF">NC99_15860</name>
</gene>
<keyword evidence="3" id="KW-1185">Reference proteome</keyword>
<protein>
    <recommendedName>
        <fullName evidence="4">DUF4133 domain-containing protein</fullName>
    </recommendedName>
</protein>
<dbReference type="Proteomes" id="UP000036958">
    <property type="component" value="Unassembled WGS sequence"/>
</dbReference>
<dbReference type="OrthoDB" id="1122287at2"/>
<organism evidence="2 3">
    <name type="scientific">Sunxiuqinia dokdonensis</name>
    <dbReference type="NCBI Taxonomy" id="1409788"/>
    <lineage>
        <taxon>Bacteria</taxon>
        <taxon>Pseudomonadati</taxon>
        <taxon>Bacteroidota</taxon>
        <taxon>Bacteroidia</taxon>
        <taxon>Marinilabiliales</taxon>
        <taxon>Prolixibacteraceae</taxon>
        <taxon>Sunxiuqinia</taxon>
    </lineage>
</organism>
<keyword evidence="1" id="KW-0812">Transmembrane</keyword>
<feature type="transmembrane region" description="Helical" evidence="1">
    <location>
        <begin position="12"/>
        <end position="31"/>
    </location>
</feature>
<evidence type="ECO:0000313" key="2">
    <source>
        <dbReference type="EMBL" id="KOH45601.1"/>
    </source>
</evidence>
<keyword evidence="1" id="KW-1133">Transmembrane helix</keyword>
<evidence type="ECO:0000313" key="3">
    <source>
        <dbReference type="Proteomes" id="UP000036958"/>
    </source>
</evidence>
<reference evidence="3" key="1">
    <citation type="submission" date="2015-07" db="EMBL/GenBank/DDBJ databases">
        <title>Genome sequencing of Sunxiuqinia dokdonensis strain SK.</title>
        <authorList>
            <person name="Ahn S."/>
            <person name="Kim B.-C."/>
        </authorList>
    </citation>
    <scope>NUCLEOTIDE SEQUENCE [LARGE SCALE GENOMIC DNA]</scope>
    <source>
        <strain evidence="3">SK</strain>
    </source>
</reference>